<dbReference type="GO" id="GO:0006796">
    <property type="term" value="P:phosphate-containing compound metabolic process"/>
    <property type="evidence" value="ECO:0007669"/>
    <property type="project" value="InterPro"/>
</dbReference>
<evidence type="ECO:0000256" key="2">
    <source>
        <dbReference type="ARBA" id="ARBA00022490"/>
    </source>
</evidence>
<dbReference type="RefSeq" id="WP_109795447.1">
    <property type="nucleotide sequence ID" value="NZ_PHIG01000029.1"/>
</dbReference>
<feature type="binding site" evidence="7">
    <location>
        <position position="71"/>
    </location>
    <ligand>
        <name>Mg(2+)</name>
        <dbReference type="ChEBI" id="CHEBI:18420"/>
        <label>2</label>
    </ligand>
</feature>
<evidence type="ECO:0000256" key="4">
    <source>
        <dbReference type="ARBA" id="ARBA00022801"/>
    </source>
</evidence>
<dbReference type="CDD" id="cd00412">
    <property type="entry name" value="pyrophosphatase"/>
    <property type="match status" value="1"/>
</dbReference>
<dbReference type="GO" id="GO:0004427">
    <property type="term" value="F:inorganic diphosphate phosphatase activity"/>
    <property type="evidence" value="ECO:0007669"/>
    <property type="project" value="UniProtKB-UniRule"/>
</dbReference>
<evidence type="ECO:0000313" key="8">
    <source>
        <dbReference type="EMBL" id="PJK30249.1"/>
    </source>
</evidence>
<comment type="subcellular location">
    <subcellularLocation>
        <location evidence="7">Cytoplasm</location>
    </subcellularLocation>
</comment>
<organism evidence="8 9">
    <name type="scientific">Minwuia thermotolerans</name>
    <dbReference type="NCBI Taxonomy" id="2056226"/>
    <lineage>
        <taxon>Bacteria</taxon>
        <taxon>Pseudomonadati</taxon>
        <taxon>Pseudomonadota</taxon>
        <taxon>Alphaproteobacteria</taxon>
        <taxon>Minwuiales</taxon>
        <taxon>Minwuiaceae</taxon>
        <taxon>Minwuia</taxon>
    </lineage>
</organism>
<dbReference type="NCBIfam" id="NF002317">
    <property type="entry name" value="PRK01250.1"/>
    <property type="match status" value="1"/>
</dbReference>
<dbReference type="Pfam" id="PF00719">
    <property type="entry name" value="Pyrophosphatase"/>
    <property type="match status" value="1"/>
</dbReference>
<dbReference type="PANTHER" id="PTHR10286">
    <property type="entry name" value="INORGANIC PYROPHOSPHATASE"/>
    <property type="match status" value="1"/>
</dbReference>
<dbReference type="AlphaFoldDB" id="A0A2M9G3F0"/>
<keyword evidence="4 7" id="KW-0378">Hydrolase</keyword>
<dbReference type="FunFam" id="3.90.80.10:FF:000003">
    <property type="entry name" value="Inorganic pyrophosphatase"/>
    <property type="match status" value="1"/>
</dbReference>
<dbReference type="EC" id="3.6.1.1" evidence="7"/>
<protein>
    <recommendedName>
        <fullName evidence="7">Inorganic pyrophosphatase</fullName>
        <ecNumber evidence="7">3.6.1.1</ecNumber>
    </recommendedName>
    <alternativeName>
        <fullName evidence="7">Pyrophosphate phospho-hydrolase</fullName>
        <shortName evidence="7">PPase</shortName>
    </alternativeName>
</protein>
<dbReference type="EMBL" id="PHIG01000029">
    <property type="protein sequence ID" value="PJK30249.1"/>
    <property type="molecule type" value="Genomic_DNA"/>
</dbReference>
<dbReference type="PROSITE" id="PS00387">
    <property type="entry name" value="PPASE"/>
    <property type="match status" value="1"/>
</dbReference>
<feature type="binding site" evidence="7">
    <location>
        <position position="44"/>
    </location>
    <ligand>
        <name>substrate</name>
    </ligand>
</feature>
<feature type="binding site" evidence="7">
    <location>
        <position position="71"/>
    </location>
    <ligand>
        <name>Mg(2+)</name>
        <dbReference type="ChEBI" id="CHEBI:18420"/>
        <label>1</label>
    </ligand>
</feature>
<evidence type="ECO:0000256" key="7">
    <source>
        <dbReference type="HAMAP-Rule" id="MF_00209"/>
    </source>
</evidence>
<comment type="catalytic activity">
    <reaction evidence="6 7">
        <text>diphosphate + H2O = 2 phosphate + H(+)</text>
        <dbReference type="Rhea" id="RHEA:24576"/>
        <dbReference type="ChEBI" id="CHEBI:15377"/>
        <dbReference type="ChEBI" id="CHEBI:15378"/>
        <dbReference type="ChEBI" id="CHEBI:33019"/>
        <dbReference type="ChEBI" id="CHEBI:43474"/>
        <dbReference type="EC" id="3.6.1.1"/>
    </reaction>
</comment>
<dbReference type="OrthoDB" id="5187599at2"/>
<dbReference type="HAMAP" id="MF_00209">
    <property type="entry name" value="Inorganic_PPase"/>
    <property type="match status" value="1"/>
</dbReference>
<keyword evidence="3 7" id="KW-0479">Metal-binding</keyword>
<dbReference type="Gene3D" id="3.90.80.10">
    <property type="entry name" value="Inorganic pyrophosphatase"/>
    <property type="match status" value="1"/>
</dbReference>
<accession>A0A2M9G3F0</accession>
<dbReference type="Proteomes" id="UP000229498">
    <property type="component" value="Unassembled WGS sequence"/>
</dbReference>
<comment type="cofactor">
    <cofactor evidence="1 7">
        <name>Mg(2+)</name>
        <dbReference type="ChEBI" id="CHEBI:18420"/>
    </cofactor>
</comment>
<gene>
    <name evidence="7" type="primary">ppa</name>
    <name evidence="8" type="ORF">CVT23_07605</name>
</gene>
<keyword evidence="9" id="KW-1185">Reference proteome</keyword>
<comment type="caution">
    <text evidence="8">The sequence shown here is derived from an EMBL/GenBank/DDBJ whole genome shotgun (WGS) entry which is preliminary data.</text>
</comment>
<proteinExistence type="inferred from homology"/>
<dbReference type="SUPFAM" id="SSF50324">
    <property type="entry name" value="Inorganic pyrophosphatase"/>
    <property type="match status" value="1"/>
</dbReference>
<sequence length="174" mass="19274">MNVNEIEIGRNPPWDVNVIIEIPIGGEPVKYEVDKKSGALFVDRFLHTAMYYPCNYGFIPHTLADDGDPLDIMVAGRPAVIPGAVVRARPVGALVLEDEAGMDEKILSVPVNELHPYYAGVSSYSDLPQLLLDQIRHFFEHYKDLEPRKWVKVHGWVDAEDAAAIIDKAIGAGP</sequence>
<dbReference type="InterPro" id="IPR008162">
    <property type="entry name" value="Pyrophosphatase"/>
</dbReference>
<evidence type="ECO:0000256" key="6">
    <source>
        <dbReference type="ARBA" id="ARBA00047820"/>
    </source>
</evidence>
<dbReference type="InterPro" id="IPR036649">
    <property type="entry name" value="Pyrophosphatase_sf"/>
</dbReference>
<comment type="similarity">
    <text evidence="7">Belongs to the PPase family.</text>
</comment>
<evidence type="ECO:0000256" key="1">
    <source>
        <dbReference type="ARBA" id="ARBA00001946"/>
    </source>
</evidence>
<comment type="subunit">
    <text evidence="7">Homohexamer.</text>
</comment>
<keyword evidence="5 7" id="KW-0460">Magnesium</keyword>
<evidence type="ECO:0000313" key="9">
    <source>
        <dbReference type="Proteomes" id="UP000229498"/>
    </source>
</evidence>
<evidence type="ECO:0000256" key="5">
    <source>
        <dbReference type="ARBA" id="ARBA00022842"/>
    </source>
</evidence>
<feature type="binding site" evidence="7">
    <location>
        <position position="103"/>
    </location>
    <ligand>
        <name>Mg(2+)</name>
        <dbReference type="ChEBI" id="CHEBI:18420"/>
        <label>1</label>
    </ligand>
</feature>
<comment type="function">
    <text evidence="7">Catalyzes the hydrolysis of inorganic pyrophosphate (PPi) forming two phosphate ions.</text>
</comment>
<dbReference type="GO" id="GO:0000287">
    <property type="term" value="F:magnesium ion binding"/>
    <property type="evidence" value="ECO:0007669"/>
    <property type="project" value="UniProtKB-UniRule"/>
</dbReference>
<dbReference type="GO" id="GO:0005737">
    <property type="term" value="C:cytoplasm"/>
    <property type="evidence" value="ECO:0007669"/>
    <property type="project" value="UniProtKB-SubCell"/>
</dbReference>
<keyword evidence="2 7" id="KW-0963">Cytoplasm</keyword>
<feature type="binding site" evidence="7">
    <location>
        <position position="56"/>
    </location>
    <ligand>
        <name>substrate</name>
    </ligand>
</feature>
<feature type="binding site" evidence="7">
    <location>
        <position position="66"/>
    </location>
    <ligand>
        <name>Mg(2+)</name>
        <dbReference type="ChEBI" id="CHEBI:18420"/>
        <label>1</label>
    </ligand>
</feature>
<evidence type="ECO:0000256" key="3">
    <source>
        <dbReference type="ARBA" id="ARBA00022723"/>
    </source>
</evidence>
<feature type="binding site" evidence="7">
    <location>
        <position position="142"/>
    </location>
    <ligand>
        <name>substrate</name>
    </ligand>
</feature>
<feature type="binding site" evidence="7">
    <location>
        <position position="30"/>
    </location>
    <ligand>
        <name>substrate</name>
    </ligand>
</feature>
<name>A0A2M9G3F0_9PROT</name>
<reference evidence="8 9" key="1">
    <citation type="submission" date="2017-11" db="EMBL/GenBank/DDBJ databases">
        <title>Draft genome sequence of Rhizobiales bacterium SY3-13.</title>
        <authorList>
            <person name="Sun C."/>
        </authorList>
    </citation>
    <scope>NUCLEOTIDE SEQUENCE [LARGE SCALE GENOMIC DNA]</scope>
    <source>
        <strain evidence="8 9">SY3-13</strain>
    </source>
</reference>